<name>A0A7H0GSC8_9BACT</name>
<protein>
    <recommendedName>
        <fullName evidence="3">SGNH/GDSL hydrolase family protein</fullName>
    </recommendedName>
</protein>
<evidence type="ECO:0000313" key="2">
    <source>
        <dbReference type="Proteomes" id="UP000516093"/>
    </source>
</evidence>
<dbReference type="RefSeq" id="WP_187731486.1">
    <property type="nucleotide sequence ID" value="NZ_CP060784.1"/>
</dbReference>
<sequence length="299" mass="34597">MIIIFILFLSITEIGLREYLGFGNAILFKEDPYVEYIPVPQSKQRFGHNNVYNSFSQRNREVLTTDSTVILGFGDSILNGGALTDQDSLATTMLSSYLSKKYKKDVLFTNISAGSWGPDNCYAYLKKYGNFRAKGVLLVVSSHDAYDNMTFEKIVGIHPNYPNTQYHSAICEVLVRYIYYPYIKDFFTQKERVTSSKTDQLLINKYKRGANFNNGFSAFKSYCDSAKIPLTIYLHADISELRFRRYNAHGQLIIEFCESNKIRLVKELDYNMQPQDYRDNIHLSHSGQRKMFDILKTCY</sequence>
<dbReference type="KEGG" id="hqi:H9L05_13980"/>
<organism evidence="1 2">
    <name type="scientific">Hymenobacter qilianensis</name>
    <dbReference type="NCBI Taxonomy" id="1385715"/>
    <lineage>
        <taxon>Bacteria</taxon>
        <taxon>Pseudomonadati</taxon>
        <taxon>Bacteroidota</taxon>
        <taxon>Cytophagia</taxon>
        <taxon>Cytophagales</taxon>
        <taxon>Hymenobacteraceae</taxon>
        <taxon>Hymenobacter</taxon>
    </lineage>
</organism>
<gene>
    <name evidence="1" type="ORF">H9L05_13980</name>
</gene>
<reference evidence="1 2" key="1">
    <citation type="submission" date="2020-08" db="EMBL/GenBank/DDBJ databases">
        <title>Genome sequence of Hymenobacter qilianensis JCM 19763T.</title>
        <authorList>
            <person name="Hyun D.-W."/>
            <person name="Bae J.-W."/>
        </authorList>
    </citation>
    <scope>NUCLEOTIDE SEQUENCE [LARGE SCALE GENOMIC DNA]</scope>
    <source>
        <strain evidence="1 2">JCM 19763</strain>
    </source>
</reference>
<dbReference type="Gene3D" id="3.40.50.1110">
    <property type="entry name" value="SGNH hydrolase"/>
    <property type="match status" value="1"/>
</dbReference>
<accession>A0A7H0GSC8</accession>
<dbReference type="InterPro" id="IPR036514">
    <property type="entry name" value="SGNH_hydro_sf"/>
</dbReference>
<dbReference type="AlphaFoldDB" id="A0A7H0GSC8"/>
<dbReference type="GO" id="GO:0016788">
    <property type="term" value="F:hydrolase activity, acting on ester bonds"/>
    <property type="evidence" value="ECO:0007669"/>
    <property type="project" value="UniProtKB-ARBA"/>
</dbReference>
<dbReference type="EMBL" id="CP060784">
    <property type="protein sequence ID" value="QNP51194.1"/>
    <property type="molecule type" value="Genomic_DNA"/>
</dbReference>
<evidence type="ECO:0008006" key="3">
    <source>
        <dbReference type="Google" id="ProtNLM"/>
    </source>
</evidence>
<evidence type="ECO:0000313" key="1">
    <source>
        <dbReference type="EMBL" id="QNP51194.1"/>
    </source>
</evidence>
<keyword evidence="2" id="KW-1185">Reference proteome</keyword>
<proteinExistence type="predicted"/>
<dbReference type="SUPFAM" id="SSF52266">
    <property type="entry name" value="SGNH hydrolase"/>
    <property type="match status" value="1"/>
</dbReference>
<dbReference type="Proteomes" id="UP000516093">
    <property type="component" value="Chromosome"/>
</dbReference>